<feature type="region of interest" description="Disordered" evidence="1">
    <location>
        <begin position="673"/>
        <end position="692"/>
    </location>
</feature>
<dbReference type="InterPro" id="IPR006886">
    <property type="entry name" value="RNA_pol_III_Rpc5"/>
</dbReference>
<sequence length="911" mass="104605">MNNEKLEEDYEDDILEEYDVILSHINDVSFHVFQFPLTPANRSPSNGWESAYLRLDGSAFQLSYYTKNKKKVHGDDKLLGKEQDQSGIFNEFNNDNTENKYLYTLNSRSCLSTASSLIAGYINHEKKKLYITPISSIQQFRPNFSHIDLRKSNSSITVGNVERNTGNIDDNEQRDLSLDNLIMNRGGNPSLSNTSESVINQDKFLTNGVENWIKIPCLFESDSYESKELVKLLCEENFDDFLIWPNSINIYELIDSKSTYKSISLHHTDNRTILQQLVHSIQLRNNKLLFDSSLTRYLDILCGIIRSPTGTVMHIPFGGSGQVLPSLRTGGLPKIYTSYQYPPICPISSLGGCVGYNFGGTEENFANCKVNLGEFPNHGIPGKLLVFDDWFHQGPLSFRELYKMTLEDQIKRITLVYQVISFSGIKYILNRIYTIINGIPKYNTNLNFETSSIDINTNELLNKNYKFNDFGNIPEGKINDKIIIDHLKKYCVLVSGNWIYRSDLLYNEYEACCRDLILVLLQRDENTGLNREPIRVATDLPQIKVTSMLQELAIYKSTAWYPKFSLDRNFIEEFPQEYKYWKNYWDDREKYVVQYIRQNRANVNITLTALNDSSTSPTSISNSQLQLLVSYILRTYGARSIIDIHNLCIYHLQVMSLGNPSLILNYNNPNNNNNNNNLDSGTNNSAKSSIQIEQSQKFSTNRGFPNNNTSILSSTSCQIFFAPSYAPPNISHAQYPMRQVSELGITNNQFGNFKIHQQDLNKALESVATCIYYDIWVISSIGDPRIDGIRRIIIGYLRLNNRDDVFTITSFIDNIKHHIIQKCIESYNCNEWWCTSKDNLVDKEQNIIIDTQSQHAVSLINFLNNIPDLIWRRILHEFAFPINTTSTVWSLKGRQQNQVDNNLNISNIGTV</sequence>
<dbReference type="EMBL" id="LRBS01000048">
    <property type="protein sequence ID" value="OII76874.1"/>
    <property type="molecule type" value="Genomic_DNA"/>
</dbReference>
<comment type="caution">
    <text evidence="2">The sequence shown here is derived from an EMBL/GenBank/DDBJ whole genome shotgun (WGS) entry which is preliminary data.</text>
</comment>
<reference evidence="2 3" key="1">
    <citation type="submission" date="2016-10" db="EMBL/GenBank/DDBJ databases">
        <title>Reductive evolution of mitochondrial metabolism and differential evolution of invasion-related proteins in Cryptosporidium.</title>
        <authorList>
            <person name="Liu S."/>
            <person name="Roellig D.M."/>
            <person name="Guo Y."/>
            <person name="Li N."/>
            <person name="Frace M.A."/>
            <person name="Tang K."/>
            <person name="Zhang L."/>
            <person name="Feng Y."/>
            <person name="Xiao L."/>
        </authorList>
    </citation>
    <scope>NUCLEOTIDE SEQUENCE [LARGE SCALE GENOMIC DNA]</scope>
    <source>
        <strain evidence="2">30847</strain>
    </source>
</reference>
<dbReference type="RefSeq" id="XP_067068720.1">
    <property type="nucleotide sequence ID" value="XM_067212447.1"/>
</dbReference>
<dbReference type="GO" id="GO:0042797">
    <property type="term" value="P:tRNA transcription by RNA polymerase III"/>
    <property type="evidence" value="ECO:0007669"/>
    <property type="project" value="TreeGrafter"/>
</dbReference>
<dbReference type="GO" id="GO:0005666">
    <property type="term" value="C:RNA polymerase III complex"/>
    <property type="evidence" value="ECO:0007669"/>
    <property type="project" value="TreeGrafter"/>
</dbReference>
<evidence type="ECO:0000313" key="3">
    <source>
        <dbReference type="Proteomes" id="UP000186804"/>
    </source>
</evidence>
<keyword evidence="3" id="KW-1185">Reference proteome</keyword>
<name>A0A1J4MRK3_9CRYT</name>
<evidence type="ECO:0000256" key="1">
    <source>
        <dbReference type="SAM" id="MobiDB-lite"/>
    </source>
</evidence>
<dbReference type="Proteomes" id="UP000186804">
    <property type="component" value="Unassembled WGS sequence"/>
</dbReference>
<proteinExistence type="predicted"/>
<accession>A0A1J4MRK3</accession>
<dbReference type="PANTHER" id="PTHR12069:SF0">
    <property type="entry name" value="DNA-DIRECTED RNA POLYMERASE III SUBUNIT RPC5"/>
    <property type="match status" value="1"/>
</dbReference>
<evidence type="ECO:0000313" key="2">
    <source>
        <dbReference type="EMBL" id="OII76874.1"/>
    </source>
</evidence>
<dbReference type="GeneID" id="92366401"/>
<dbReference type="AlphaFoldDB" id="A0A1J4MRK3"/>
<dbReference type="Pfam" id="PF04801">
    <property type="entry name" value="RPC5"/>
    <property type="match status" value="2"/>
</dbReference>
<protein>
    <submittedName>
        <fullName evidence="2">Uncharacterized protein</fullName>
    </submittedName>
</protein>
<gene>
    <name evidence="2" type="ORF">cand_022170</name>
</gene>
<organism evidence="2 3">
    <name type="scientific">Cryptosporidium andersoni</name>
    <dbReference type="NCBI Taxonomy" id="117008"/>
    <lineage>
        <taxon>Eukaryota</taxon>
        <taxon>Sar</taxon>
        <taxon>Alveolata</taxon>
        <taxon>Apicomplexa</taxon>
        <taxon>Conoidasida</taxon>
        <taxon>Coccidia</taxon>
        <taxon>Eucoccidiorida</taxon>
        <taxon>Eimeriorina</taxon>
        <taxon>Cryptosporidiidae</taxon>
        <taxon>Cryptosporidium</taxon>
    </lineage>
</organism>
<feature type="compositionally biased region" description="Low complexity" evidence="1">
    <location>
        <begin position="673"/>
        <end position="685"/>
    </location>
</feature>
<dbReference type="OrthoDB" id="340681at2759"/>
<dbReference type="PANTHER" id="PTHR12069">
    <property type="entry name" value="DNA-DIRECTED RNA POLYMERASES III 80 KDA POLYPEPTIDE RNA POLYMERASE III SUBUNIT 5"/>
    <property type="match status" value="1"/>
</dbReference>
<dbReference type="VEuPathDB" id="CryptoDB:cand_022170"/>